<feature type="compositionally biased region" description="Polar residues" evidence="1">
    <location>
        <begin position="868"/>
        <end position="880"/>
    </location>
</feature>
<dbReference type="PANTHER" id="PTHR47695">
    <property type="entry name" value="PID DOMAIN-CONTAINING PROTEIN"/>
    <property type="match status" value="1"/>
</dbReference>
<feature type="region of interest" description="Disordered" evidence="1">
    <location>
        <begin position="681"/>
        <end position="706"/>
    </location>
</feature>
<evidence type="ECO:0000313" key="2">
    <source>
        <dbReference type="EMBL" id="CAF2975122.1"/>
    </source>
</evidence>
<feature type="compositionally biased region" description="Polar residues" evidence="1">
    <location>
        <begin position="697"/>
        <end position="706"/>
    </location>
</feature>
<evidence type="ECO:0000313" key="3">
    <source>
        <dbReference type="Proteomes" id="UP000675881"/>
    </source>
</evidence>
<accession>A0A7R8CZG2</accession>
<dbReference type="Gene3D" id="2.30.29.30">
    <property type="entry name" value="Pleckstrin-homology domain (PH domain)/Phosphotyrosine-binding domain (PTB)"/>
    <property type="match status" value="1"/>
</dbReference>
<feature type="compositionally biased region" description="Acidic residues" evidence="1">
    <location>
        <begin position="1143"/>
        <end position="1166"/>
    </location>
</feature>
<dbReference type="InterPro" id="IPR006020">
    <property type="entry name" value="PTB/PI_dom"/>
</dbReference>
<dbReference type="GO" id="GO:0005737">
    <property type="term" value="C:cytoplasm"/>
    <property type="evidence" value="ECO:0007669"/>
    <property type="project" value="TreeGrafter"/>
</dbReference>
<protein>
    <submittedName>
        <fullName evidence="2">DAB2</fullName>
    </submittedName>
</protein>
<reference evidence="2" key="1">
    <citation type="submission" date="2021-02" db="EMBL/GenBank/DDBJ databases">
        <authorList>
            <person name="Bekaert M."/>
        </authorList>
    </citation>
    <scope>NUCLEOTIDE SEQUENCE</scope>
    <source>
        <strain evidence="2">IoA-00</strain>
    </source>
</reference>
<feature type="region of interest" description="Disordered" evidence="1">
    <location>
        <begin position="822"/>
        <end position="850"/>
    </location>
</feature>
<evidence type="ECO:0000256" key="1">
    <source>
        <dbReference type="SAM" id="MobiDB-lite"/>
    </source>
</evidence>
<dbReference type="InterPro" id="IPR011993">
    <property type="entry name" value="PH-like_dom_sf"/>
</dbReference>
<feature type="compositionally biased region" description="Low complexity" evidence="1">
    <location>
        <begin position="1273"/>
        <end position="1286"/>
    </location>
</feature>
<feature type="compositionally biased region" description="Polar residues" evidence="1">
    <location>
        <begin position="1250"/>
        <end position="1265"/>
    </location>
</feature>
<feature type="region of interest" description="Disordered" evidence="1">
    <location>
        <begin position="391"/>
        <end position="438"/>
    </location>
</feature>
<gene>
    <name evidence="2" type="ORF">LSAA_12014</name>
</gene>
<dbReference type="SUPFAM" id="SSF50729">
    <property type="entry name" value="PH domain-like"/>
    <property type="match status" value="1"/>
</dbReference>
<feature type="compositionally biased region" description="Acidic residues" evidence="1">
    <location>
        <begin position="1051"/>
        <end position="1070"/>
    </location>
</feature>
<dbReference type="PROSITE" id="PS01179">
    <property type="entry name" value="PID"/>
    <property type="match status" value="1"/>
</dbReference>
<dbReference type="PANTHER" id="PTHR47695:SF3">
    <property type="entry name" value="PID DOMAIN-CONTAINING PROTEIN"/>
    <property type="match status" value="1"/>
</dbReference>
<name>A0A7R8CZG2_LEPSM</name>
<feature type="compositionally biased region" description="Polar residues" evidence="1">
    <location>
        <begin position="414"/>
        <end position="428"/>
    </location>
</feature>
<feature type="compositionally biased region" description="Polar residues" evidence="1">
    <location>
        <begin position="1289"/>
        <end position="1298"/>
    </location>
</feature>
<feature type="region of interest" description="Disordered" evidence="1">
    <location>
        <begin position="178"/>
        <end position="260"/>
    </location>
</feature>
<keyword evidence="3" id="KW-1185">Reference proteome</keyword>
<feature type="compositionally biased region" description="Basic and acidic residues" evidence="1">
    <location>
        <begin position="178"/>
        <end position="215"/>
    </location>
</feature>
<feature type="compositionally biased region" description="Polar residues" evidence="1">
    <location>
        <begin position="1188"/>
        <end position="1210"/>
    </location>
</feature>
<feature type="region of interest" description="Disordered" evidence="1">
    <location>
        <begin position="1044"/>
        <end position="1338"/>
    </location>
</feature>
<sequence length="1404" mass="156360">MNNKKSDLMITGSGSQLDLNALYNVNKPLSQWQGPFDAPLQGQQNMSGGFNTAPARPNTLAGLSSQPPSQAIPMMRNTSFPSPQQQQQIPSPHMGQQNFWGLSTSAPMDQGQHFAITPDMLNNFIKDYGCRALNPSFLSPQMAIPEEPVNQATPTEQQSLDLSFFHEKDLNVSFNIGDHSKEEEKADKQSPETVQKEAESMCTSKSEENKVEKKQRTYIPRWFKRSVDTPPQTPENEDAKPMGDEQPPKPLRLNTPSQPDIKGRMGNEQKFMGEGQTFKGKLIGVLEVQNARGDRMCQDALQELKIAQWMDSRFVMKKNGDCLYHHPVHKISFIAQDMADSRAFGYIYGSPENGHRFFGIKTEKAAAQVVVAMRDLFQVVFDMKQQEIEQTKKQLDSNPINNKREDTKKPDVISGTTPSNNLPDTSSHPLDPGMNHSNMGALSDLLGLQDELTHIQAGIRQIDKIAPTAPMSFQTDSMIPLGVSNNPIPAQQLSFETHVTLNKRPAAIMNMNPVTTISGSDAFGAAPFLPPPPSKSGGRTSRPITVTGHEPIYGTHPQNTPPMHSASPMLHVNNNNAPMVQTSKTPTNMNIINNTLNNFKPSDKYKPFESFDETNKIAGFHSHTQDPNDLTSKSVHGNINNQLMGMGMLNNKLFDNSGTIPQFTDLDPLGTSKSKPYMDTKDFFNEPKTPPSRINERTSSPGSDVLSSSIGSFSGMGAFGPNIGEHVPPKKKHLQLGIPTLRMDSSDDGSSSYNYGHLKVSLPPDDSSSNVDNYGSIPHLEASPRRYRRDIFPSTSTNIMSNSVNLGIPSIYPSTKKICDHSEIDQSQDTPPKLPERPSKTSTISPPPLPLRNLWPDKIYDFPLDPPSVNTSYQQSQNHTSVPSNASSSFVSIEELSKMSVMELNDKMTSGQLPYQLQGMSIIDSEDIEHESLPISESSMKPSFSDNFVLPNKKNEMEVPEETMNSTLNNNHPELNAFSPEFSKIKDNPPSITTNTNVIISSNTDNDYTSAQFTGEKRNSKCSNSTYDKYAVLRELALEDEVMRAWKNPSDPEDEIDEDDEEEVDDEDDDKIPGMNENLDSDQDNEYEEEDEEENFRPRSPTPSEDNVISDEESQEDKETRQYFDPPPVCSSEGSPCSRSESDDNQSEDEEDVPHSVDDDEEEELEVNQTMNHKRDSQVPLCDESASRCPSNTQFEDNFSDAFGSSSEPVVNNPGGWTTFEEDISASPNNLTDNPKWDKEEAPVAHLSKKNNLNPLRFRQYSTKYTADDGFESSDSSSRYASFSRNESLRGSCNSDNFSHTKEGRSRHLSSGEYSYTPNPFNDNFIPPSSTRQNEETGSLSDVLSSSLIINESERDIFDSPNILDENSFKVTAKVSSITPNFTKSDSVNIFEIKEDPFDDEFFK</sequence>
<dbReference type="Proteomes" id="UP000675881">
    <property type="component" value="Chromosome 6"/>
</dbReference>
<feature type="compositionally biased region" description="Polar residues" evidence="1">
    <location>
        <begin position="1312"/>
        <end position="1338"/>
    </location>
</feature>
<feature type="compositionally biased region" description="Low complexity" evidence="1">
    <location>
        <begin position="79"/>
        <end position="93"/>
    </location>
</feature>
<feature type="compositionally biased region" description="Basic and acidic residues" evidence="1">
    <location>
        <begin position="237"/>
        <end position="247"/>
    </location>
</feature>
<feature type="compositionally biased region" description="Low complexity" evidence="1">
    <location>
        <begin position="1130"/>
        <end position="1139"/>
    </location>
</feature>
<dbReference type="SMART" id="SM00462">
    <property type="entry name" value="PTB"/>
    <property type="match status" value="1"/>
</dbReference>
<feature type="compositionally biased region" description="Basic and acidic residues" evidence="1">
    <location>
        <begin position="402"/>
        <end position="411"/>
    </location>
</feature>
<dbReference type="OrthoDB" id="10069833at2759"/>
<dbReference type="EMBL" id="HG994585">
    <property type="protein sequence ID" value="CAF2975122.1"/>
    <property type="molecule type" value="Genomic_DNA"/>
</dbReference>
<feature type="compositionally biased region" description="Acidic residues" evidence="1">
    <location>
        <begin position="1079"/>
        <end position="1094"/>
    </location>
</feature>
<feature type="region of interest" description="Disordered" evidence="1">
    <location>
        <begin position="866"/>
        <end position="886"/>
    </location>
</feature>
<proteinExistence type="predicted"/>
<organism evidence="2 3">
    <name type="scientific">Lepeophtheirus salmonis</name>
    <name type="common">Salmon louse</name>
    <name type="synonym">Caligus salmonis</name>
    <dbReference type="NCBI Taxonomy" id="72036"/>
    <lineage>
        <taxon>Eukaryota</taxon>
        <taxon>Metazoa</taxon>
        <taxon>Ecdysozoa</taxon>
        <taxon>Arthropoda</taxon>
        <taxon>Crustacea</taxon>
        <taxon>Multicrustacea</taxon>
        <taxon>Hexanauplia</taxon>
        <taxon>Copepoda</taxon>
        <taxon>Siphonostomatoida</taxon>
        <taxon>Caligidae</taxon>
        <taxon>Lepeophtheirus</taxon>
    </lineage>
</organism>
<feature type="region of interest" description="Disordered" evidence="1">
    <location>
        <begin position="52"/>
        <end position="93"/>
    </location>
</feature>